<keyword evidence="4 6" id="KW-1133">Transmembrane helix</keyword>
<evidence type="ECO:0000313" key="9">
    <source>
        <dbReference type="Proteomes" id="UP001198151"/>
    </source>
</evidence>
<gene>
    <name evidence="8" type="ORF">LKD70_14425</name>
</gene>
<evidence type="ECO:0000256" key="4">
    <source>
        <dbReference type="ARBA" id="ARBA00022989"/>
    </source>
</evidence>
<evidence type="ECO:0000259" key="7">
    <source>
        <dbReference type="Pfam" id="PF00482"/>
    </source>
</evidence>
<evidence type="ECO:0000256" key="5">
    <source>
        <dbReference type="ARBA" id="ARBA00023136"/>
    </source>
</evidence>
<dbReference type="PANTHER" id="PTHR35007">
    <property type="entry name" value="INTEGRAL MEMBRANE PROTEIN-RELATED"/>
    <property type="match status" value="1"/>
</dbReference>
<comment type="caution">
    <text evidence="8">The sequence shown here is derived from an EMBL/GenBank/DDBJ whole genome shotgun (WGS) entry which is preliminary data.</text>
</comment>
<dbReference type="Proteomes" id="UP001198151">
    <property type="component" value="Unassembled WGS sequence"/>
</dbReference>
<reference evidence="8 9" key="1">
    <citation type="submission" date="2021-10" db="EMBL/GenBank/DDBJ databases">
        <title>Anaerobic single-cell dispensing facilitates the cultivation of human gut bacteria.</title>
        <authorList>
            <person name="Afrizal A."/>
        </authorList>
    </citation>
    <scope>NUCLEOTIDE SEQUENCE [LARGE SCALE GENOMIC DNA]</scope>
    <source>
        <strain evidence="8 9">CLA-AA-H200</strain>
    </source>
</reference>
<evidence type="ECO:0000256" key="2">
    <source>
        <dbReference type="ARBA" id="ARBA00022475"/>
    </source>
</evidence>
<keyword evidence="2" id="KW-1003">Cell membrane</keyword>
<organism evidence="8 9">
    <name type="scientific">Ruminococcus turbiniformis</name>
    <dbReference type="NCBI Taxonomy" id="2881258"/>
    <lineage>
        <taxon>Bacteria</taxon>
        <taxon>Bacillati</taxon>
        <taxon>Bacillota</taxon>
        <taxon>Clostridia</taxon>
        <taxon>Eubacteriales</taxon>
        <taxon>Oscillospiraceae</taxon>
        <taxon>Ruminococcus</taxon>
    </lineage>
</organism>
<dbReference type="PANTHER" id="PTHR35007:SF1">
    <property type="entry name" value="PILUS ASSEMBLY PROTEIN"/>
    <property type="match status" value="1"/>
</dbReference>
<dbReference type="Pfam" id="PF00482">
    <property type="entry name" value="T2SSF"/>
    <property type="match status" value="1"/>
</dbReference>
<evidence type="ECO:0000256" key="6">
    <source>
        <dbReference type="SAM" id="Phobius"/>
    </source>
</evidence>
<sequence>MSYVFYESFALAPVFIPIWIFYMKDWVADISKKKEQEFRLQFRDSIQALASALKAGYSVENAIREADRDIGSMYGEETRIRKEYGRMAHQIEMNMPVSSVLEEFAYRTEQEDVENFVNVFTAAKKAGGDSISIIRNAVRIISDKIDTEKEIQTMLASKKLEFDIMCGVPFAVILYMKLTFGEFLEILYGNPAGTAIMSICLAVYIAAYRLGRKIISIEV</sequence>
<evidence type="ECO:0000256" key="1">
    <source>
        <dbReference type="ARBA" id="ARBA00004651"/>
    </source>
</evidence>
<feature type="transmembrane region" description="Helical" evidence="6">
    <location>
        <begin position="162"/>
        <end position="180"/>
    </location>
</feature>
<feature type="transmembrane region" description="Helical" evidence="6">
    <location>
        <begin position="186"/>
        <end position="207"/>
    </location>
</feature>
<proteinExistence type="predicted"/>
<accession>A0ABS8G132</accession>
<comment type="subcellular location">
    <subcellularLocation>
        <location evidence="1">Cell membrane</location>
        <topology evidence="1">Multi-pass membrane protein</topology>
    </subcellularLocation>
</comment>
<keyword evidence="3 6" id="KW-0812">Transmembrane</keyword>
<feature type="domain" description="Type II secretion system protein GspF" evidence="7">
    <location>
        <begin position="46"/>
        <end position="176"/>
    </location>
</feature>
<keyword evidence="5 6" id="KW-0472">Membrane</keyword>
<dbReference type="EMBL" id="JAJEQX010000030">
    <property type="protein sequence ID" value="MCC2255594.1"/>
    <property type="molecule type" value="Genomic_DNA"/>
</dbReference>
<dbReference type="InterPro" id="IPR018076">
    <property type="entry name" value="T2SS_GspF_dom"/>
</dbReference>
<feature type="transmembrane region" description="Helical" evidence="6">
    <location>
        <begin position="6"/>
        <end position="23"/>
    </location>
</feature>
<evidence type="ECO:0000256" key="3">
    <source>
        <dbReference type="ARBA" id="ARBA00022692"/>
    </source>
</evidence>
<protein>
    <submittedName>
        <fullName evidence="8">Type II secretion system F family protein</fullName>
    </submittedName>
</protein>
<evidence type="ECO:0000313" key="8">
    <source>
        <dbReference type="EMBL" id="MCC2255594.1"/>
    </source>
</evidence>
<name>A0ABS8G132_9FIRM</name>
<keyword evidence="9" id="KW-1185">Reference proteome</keyword>